<dbReference type="RefSeq" id="WP_090676396.1">
    <property type="nucleotide sequence ID" value="NZ_FNIT01000011.1"/>
</dbReference>
<dbReference type="Pfam" id="PF13629">
    <property type="entry name" value="T2SS-T3SS_pil_N"/>
    <property type="match status" value="1"/>
</dbReference>
<proteinExistence type="predicted"/>
<evidence type="ECO:0000259" key="2">
    <source>
        <dbReference type="Pfam" id="PF13629"/>
    </source>
</evidence>
<accession>A0A1H0LTD1</accession>
<gene>
    <name evidence="3" type="ORF">SAMN05192530_11150</name>
</gene>
<dbReference type="AlphaFoldDB" id="A0A1H0LTD1"/>
<organism evidence="3 4">
    <name type="scientific">Aureimonas jatrophae</name>
    <dbReference type="NCBI Taxonomy" id="1166073"/>
    <lineage>
        <taxon>Bacteria</taxon>
        <taxon>Pseudomonadati</taxon>
        <taxon>Pseudomonadota</taxon>
        <taxon>Alphaproteobacteria</taxon>
        <taxon>Hyphomicrobiales</taxon>
        <taxon>Aurantimonadaceae</taxon>
        <taxon>Aureimonas</taxon>
    </lineage>
</organism>
<dbReference type="OrthoDB" id="9815749at2"/>
<keyword evidence="1" id="KW-0732">Signal</keyword>
<feature type="signal peptide" evidence="1">
    <location>
        <begin position="1"/>
        <end position="21"/>
    </location>
</feature>
<evidence type="ECO:0000313" key="4">
    <source>
        <dbReference type="Proteomes" id="UP000198793"/>
    </source>
</evidence>
<dbReference type="Proteomes" id="UP000198793">
    <property type="component" value="Unassembled WGS sequence"/>
</dbReference>
<sequence>MRAALPILAVLLALPMGVAQADEPDLRVAIDQARILKIARPAETVVIGNPAIADVAVHDAQTLVLTGRSYGTTNVVVLGTDGAVILDDQVTVGSTEAGTLRIYRQAARTTYACAPQCEPRATIGDTQTSLTSAIGQFTAREGMVGASAGTTP</sequence>
<dbReference type="EMBL" id="FNIT01000011">
    <property type="protein sequence ID" value="SDO71519.1"/>
    <property type="molecule type" value="Genomic_DNA"/>
</dbReference>
<evidence type="ECO:0000313" key="3">
    <source>
        <dbReference type="EMBL" id="SDO71519.1"/>
    </source>
</evidence>
<name>A0A1H0LTD1_9HYPH</name>
<protein>
    <submittedName>
        <fullName evidence="3">Pilus formation protein N terminal region</fullName>
    </submittedName>
</protein>
<keyword evidence="4" id="KW-1185">Reference proteome</keyword>
<feature type="domain" description="Pilus formation protein N-terminal" evidence="2">
    <location>
        <begin position="25"/>
        <end position="92"/>
    </location>
</feature>
<feature type="chain" id="PRO_5011655846" evidence="1">
    <location>
        <begin position="22"/>
        <end position="152"/>
    </location>
</feature>
<evidence type="ECO:0000256" key="1">
    <source>
        <dbReference type="SAM" id="SignalP"/>
    </source>
</evidence>
<dbReference type="InterPro" id="IPR032789">
    <property type="entry name" value="T2SS-T3SS_pil_N"/>
</dbReference>
<dbReference type="STRING" id="1166073.SAMN05192530_11150"/>
<reference evidence="3 4" key="1">
    <citation type="submission" date="2016-10" db="EMBL/GenBank/DDBJ databases">
        <authorList>
            <person name="de Groot N.N."/>
        </authorList>
    </citation>
    <scope>NUCLEOTIDE SEQUENCE [LARGE SCALE GENOMIC DNA]</scope>
    <source>
        <strain evidence="4">L7-484,KACC 16230,DSM 25025</strain>
    </source>
</reference>